<dbReference type="EMBL" id="AMZH03002311">
    <property type="protein sequence ID" value="RRT76022.1"/>
    <property type="molecule type" value="Genomic_DNA"/>
</dbReference>
<comment type="similarity">
    <text evidence="1">Belongs to the cytochrome P450 family.</text>
</comment>
<sequence>MATGMVEKKVDEDNAAASIISSLPVKEIPGTCNHSLASRIKTRLDFYYKQREEEFFRSRIAAHGSTVFRVNMPPGPFMAANSRVVALLDAKSFRVLLDVSKVEKKNVLTGTYVPPVALTGGHRMCAYLDPSEPDHARVKQLVFNLVAARKDFFIPVFRSNFGALFEAMDAQVASASGKSDFNKLSDAAVFDYFCEACFGVRPSATALGSTGPTRATKWLLPQIAPLMTLGLPTLLEELFLHTFPLPPCLFSSNYKALYRYFESAASSTLDDAEKLGLDRKEACHHILFVAIFNAFGGFKAALPGIFGLVAKAGPSLHSQLADEIRSAVAAEGGEVTLAAVGRMELTHSVVYEALRLDPPVKYQYGKAKADLIIENHVAAYQVKKGEMLLGYQPCATRDPKVFGPNADEFVADRFVGSAGRKLLQYVVWSNGPETEDPTVGNKQCAGKDLVVLVGRLLLVEFFLRYDTFTAGVGTVLLGKQVDVTSLSKATGGAATTVQS</sequence>
<name>A0A427AIP6_ENSVE</name>
<organism evidence="7 8">
    <name type="scientific">Ensete ventricosum</name>
    <name type="common">Abyssinian banana</name>
    <name type="synonym">Musa ensete</name>
    <dbReference type="NCBI Taxonomy" id="4639"/>
    <lineage>
        <taxon>Eukaryota</taxon>
        <taxon>Viridiplantae</taxon>
        <taxon>Streptophyta</taxon>
        <taxon>Embryophyta</taxon>
        <taxon>Tracheophyta</taxon>
        <taxon>Spermatophyta</taxon>
        <taxon>Magnoliopsida</taxon>
        <taxon>Liliopsida</taxon>
        <taxon>Zingiberales</taxon>
        <taxon>Musaceae</taxon>
        <taxon>Ensete</taxon>
    </lineage>
</organism>
<evidence type="ECO:0000256" key="4">
    <source>
        <dbReference type="ARBA" id="ARBA00023004"/>
    </source>
</evidence>
<dbReference type="Gene3D" id="1.10.630.10">
    <property type="entry name" value="Cytochrome P450"/>
    <property type="match status" value="1"/>
</dbReference>
<dbReference type="InterPro" id="IPR001128">
    <property type="entry name" value="Cyt_P450"/>
</dbReference>
<dbReference type="GO" id="GO:0005506">
    <property type="term" value="F:iron ion binding"/>
    <property type="evidence" value="ECO:0007669"/>
    <property type="project" value="InterPro"/>
</dbReference>
<dbReference type="Pfam" id="PF00067">
    <property type="entry name" value="p450"/>
    <property type="match status" value="1"/>
</dbReference>
<dbReference type="AlphaFoldDB" id="A0A427AIP6"/>
<reference evidence="7 8" key="1">
    <citation type="journal article" date="2014" name="Agronomy (Basel)">
        <title>A Draft Genome Sequence for Ensete ventricosum, the Drought-Tolerant Tree Against Hunger.</title>
        <authorList>
            <person name="Harrison J."/>
            <person name="Moore K.A."/>
            <person name="Paszkiewicz K."/>
            <person name="Jones T."/>
            <person name="Grant M."/>
            <person name="Ambacheew D."/>
            <person name="Muzemil S."/>
            <person name="Studholme D.J."/>
        </authorList>
    </citation>
    <scope>NUCLEOTIDE SEQUENCE [LARGE SCALE GENOMIC DNA]</scope>
</reference>
<dbReference type="GO" id="GO:0016705">
    <property type="term" value="F:oxidoreductase activity, acting on paired donors, with incorporation or reduction of molecular oxygen"/>
    <property type="evidence" value="ECO:0007669"/>
    <property type="project" value="InterPro"/>
</dbReference>
<dbReference type="InterPro" id="IPR036396">
    <property type="entry name" value="Cyt_P450_sf"/>
</dbReference>
<evidence type="ECO:0000256" key="6">
    <source>
        <dbReference type="ARBA" id="ARBA00060657"/>
    </source>
</evidence>
<accession>A0A427AIP6</accession>
<keyword evidence="3" id="KW-0479">Metal-binding</keyword>
<gene>
    <name evidence="7" type="ORF">B296_00030644</name>
</gene>
<comment type="caution">
    <text evidence="7">The sequence shown here is derived from an EMBL/GenBank/DDBJ whole genome shotgun (WGS) entry which is preliminary data.</text>
</comment>
<dbReference type="GO" id="GO:0004497">
    <property type="term" value="F:monooxygenase activity"/>
    <property type="evidence" value="ECO:0007669"/>
    <property type="project" value="InterPro"/>
</dbReference>
<proteinExistence type="inferred from homology"/>
<dbReference type="PANTHER" id="PTHR24286">
    <property type="entry name" value="CYTOCHROME P450 26"/>
    <property type="match status" value="1"/>
</dbReference>
<evidence type="ECO:0000313" key="8">
    <source>
        <dbReference type="Proteomes" id="UP000287651"/>
    </source>
</evidence>
<dbReference type="GO" id="GO:0016829">
    <property type="term" value="F:lyase activity"/>
    <property type="evidence" value="ECO:0007669"/>
    <property type="project" value="UniProtKB-KW"/>
</dbReference>
<dbReference type="GO" id="GO:0019752">
    <property type="term" value="P:carboxylic acid metabolic process"/>
    <property type="evidence" value="ECO:0007669"/>
    <property type="project" value="UniProtKB-ARBA"/>
</dbReference>
<dbReference type="Proteomes" id="UP000287651">
    <property type="component" value="Unassembled WGS sequence"/>
</dbReference>
<dbReference type="GO" id="GO:0016125">
    <property type="term" value="P:sterol metabolic process"/>
    <property type="evidence" value="ECO:0007669"/>
    <property type="project" value="TreeGrafter"/>
</dbReference>
<dbReference type="FunFam" id="1.10.630.10:FF:000024">
    <property type="entry name" value="Allene oxide synthase, chloroplastic"/>
    <property type="match status" value="1"/>
</dbReference>
<keyword evidence="2" id="KW-0349">Heme</keyword>
<keyword evidence="5" id="KW-0456">Lyase</keyword>
<evidence type="ECO:0000256" key="3">
    <source>
        <dbReference type="ARBA" id="ARBA00022723"/>
    </source>
</evidence>
<evidence type="ECO:0000313" key="7">
    <source>
        <dbReference type="EMBL" id="RRT76022.1"/>
    </source>
</evidence>
<evidence type="ECO:0008006" key="9">
    <source>
        <dbReference type="Google" id="ProtNLM"/>
    </source>
</evidence>
<evidence type="ECO:0000256" key="1">
    <source>
        <dbReference type="ARBA" id="ARBA00010617"/>
    </source>
</evidence>
<dbReference type="GO" id="GO:0020037">
    <property type="term" value="F:heme binding"/>
    <property type="evidence" value="ECO:0007669"/>
    <property type="project" value="InterPro"/>
</dbReference>
<keyword evidence="4" id="KW-0408">Iron</keyword>
<protein>
    <recommendedName>
        <fullName evidence="9">Allene oxide synthase</fullName>
    </recommendedName>
</protein>
<dbReference type="PANTHER" id="PTHR24286:SF302">
    <property type="entry name" value="ALLENE OXIDE SYNTHASE 2"/>
    <property type="match status" value="1"/>
</dbReference>
<comment type="pathway">
    <text evidence="6">Lipid metabolism; oxylipin biosynthesis.</text>
</comment>
<dbReference type="SUPFAM" id="SSF48264">
    <property type="entry name" value="Cytochrome P450"/>
    <property type="match status" value="1"/>
</dbReference>
<evidence type="ECO:0000256" key="2">
    <source>
        <dbReference type="ARBA" id="ARBA00022617"/>
    </source>
</evidence>
<dbReference type="CDD" id="cd11071">
    <property type="entry name" value="CYP74"/>
    <property type="match status" value="1"/>
</dbReference>
<evidence type="ECO:0000256" key="5">
    <source>
        <dbReference type="ARBA" id="ARBA00023239"/>
    </source>
</evidence>